<protein>
    <submittedName>
        <fullName evidence="5">Pilus assembly protein FilE</fullName>
    </submittedName>
</protein>
<keyword evidence="7" id="KW-1185">Reference proteome</keyword>
<proteinExistence type="predicted"/>
<feature type="region of interest" description="Disordered" evidence="1">
    <location>
        <begin position="51"/>
        <end position="74"/>
    </location>
</feature>
<reference evidence="5 7" key="2">
    <citation type="submission" date="2023-07" db="EMBL/GenBank/DDBJ databases">
        <title>A novel proteolytic Acinetobacter species.</title>
        <authorList>
            <person name="Nemec A."/>
            <person name="Radolfova-Krizova L."/>
        </authorList>
    </citation>
    <scope>NUCLEOTIDE SEQUENCE [LARGE SCALE GENOMIC DNA]</scope>
    <source>
        <strain evidence="5 7">NIPH 1865</strain>
    </source>
</reference>
<dbReference type="Proteomes" id="UP001168902">
    <property type="component" value="Unassembled WGS sequence"/>
</dbReference>
<dbReference type="Proteomes" id="UP000016203">
    <property type="component" value="Unassembled WGS sequence"/>
</dbReference>
<dbReference type="EMBL" id="JAUMJH010000038">
    <property type="protein sequence ID" value="MDO3658410.1"/>
    <property type="molecule type" value="Genomic_DNA"/>
</dbReference>
<evidence type="ECO:0000256" key="2">
    <source>
        <dbReference type="SAM" id="SignalP"/>
    </source>
</evidence>
<evidence type="ECO:0000256" key="1">
    <source>
        <dbReference type="SAM" id="MobiDB-lite"/>
    </source>
</evidence>
<dbReference type="HOGENOM" id="CLU_044038_1_0_6"/>
<accession>R9B000</accession>
<evidence type="ECO:0000313" key="5">
    <source>
        <dbReference type="EMBL" id="MDO3658410.1"/>
    </source>
</evidence>
<dbReference type="InterPro" id="IPR055226">
    <property type="entry name" value="FilE_C"/>
</dbReference>
<keyword evidence="2" id="KW-0732">Signal</keyword>
<dbReference type="OrthoDB" id="6711556at2"/>
<feature type="compositionally biased region" description="Basic and acidic residues" evidence="1">
    <location>
        <begin position="51"/>
        <end position="67"/>
    </location>
</feature>
<gene>
    <name evidence="5" type="primary">filE</name>
    <name evidence="4" type="ORF">F896_03161</name>
    <name evidence="5" type="ORF">Q3V53_14635</name>
</gene>
<feature type="chain" id="PRO_5004470936" evidence="2">
    <location>
        <begin position="29"/>
        <end position="420"/>
    </location>
</feature>
<evidence type="ECO:0000313" key="4">
    <source>
        <dbReference type="EMBL" id="EOR05731.1"/>
    </source>
</evidence>
<feature type="signal peptide" evidence="2">
    <location>
        <begin position="1"/>
        <end position="28"/>
    </location>
</feature>
<dbReference type="RefSeq" id="WP_016164650.1">
    <property type="nucleotide sequence ID" value="NZ_JAKZGC010000004.1"/>
</dbReference>
<sequence>MQKKRTQQSALAISLLLLMVSSVSTVYADGFYTIIGPDGRPMVVPMKIGKKEAEPRKQQQEPPHAEKASQPTITKNNPVESVIVPLEQKRAVESPKSFETKQSQQNTAKKILIESKVPEPKVIERAVDSSKTTKIVNNESGKESSVPTKKLTETQVSSNSLTIEKPTVEKIPTVVEKTPLTKSVSNSSNGTTSIVGFNKVDGVDYVNNEYLENQEFNLDGKKRFYTIPDGTGRTETIERKKGVSRSVLDKLLNRSQQSAAPIALSGTYIRLSSDDLKSAFENDRCFLESYKKSIKTLTPKKDIGLWPRKPLKEKFEYELVKLDSSIQYMQIDSYSSNNEKPVYYWPLVVFLDEKGCIEEGVSGFKNSKTAATVLQHSGIQGVIKVPVGAHYMMMTPLASAVDVSEQELSNQGQIKISVLQ</sequence>
<feature type="domain" description="FilE C-terminal" evidence="3">
    <location>
        <begin position="255"/>
        <end position="420"/>
    </location>
</feature>
<dbReference type="NCBIfam" id="NF033645">
    <property type="entry name" value="pilus_FilE"/>
    <property type="match status" value="1"/>
</dbReference>
<dbReference type="EMBL" id="AQFL01000015">
    <property type="protein sequence ID" value="EOR05731.1"/>
    <property type="molecule type" value="Genomic_DNA"/>
</dbReference>
<evidence type="ECO:0000313" key="7">
    <source>
        <dbReference type="Proteomes" id="UP001168902"/>
    </source>
</evidence>
<organism evidence="4 6">
    <name type="scientific">Acinetobacter genomosp. 15BJ</name>
    <dbReference type="NCBI Taxonomy" id="106651"/>
    <lineage>
        <taxon>Bacteria</taxon>
        <taxon>Pseudomonadati</taxon>
        <taxon>Pseudomonadota</taxon>
        <taxon>Gammaproteobacteria</taxon>
        <taxon>Moraxellales</taxon>
        <taxon>Moraxellaceae</taxon>
        <taxon>Acinetobacter</taxon>
    </lineage>
</organism>
<dbReference type="InterPro" id="IPR049782">
    <property type="entry name" value="FilE-like"/>
</dbReference>
<dbReference type="AlphaFoldDB" id="R9B000"/>
<comment type="caution">
    <text evidence="4">The sequence shown here is derived from an EMBL/GenBank/DDBJ whole genome shotgun (WGS) entry which is preliminary data.</text>
</comment>
<dbReference type="Pfam" id="PF22881">
    <property type="entry name" value="FilE_C"/>
    <property type="match status" value="1"/>
</dbReference>
<reference evidence="4 6" key="1">
    <citation type="submission" date="2013-03" db="EMBL/GenBank/DDBJ databases">
        <title>The Genome Sequence of Acinetobacter sp. CIP 110321.</title>
        <authorList>
            <consortium name="The Broad Institute Genome Sequencing Platform"/>
            <consortium name="The Broad Institute Genome Sequencing Center for Infectious Disease"/>
            <person name="Cerqueira G."/>
            <person name="Feldgarden M."/>
            <person name="Courvalin P."/>
            <person name="Perichon B."/>
            <person name="Grillot-Courvalin C."/>
            <person name="Clermont D."/>
            <person name="Rocha E."/>
            <person name="Yoon E.-J."/>
            <person name="Nemec A."/>
            <person name="Walker B."/>
            <person name="Young S.K."/>
            <person name="Zeng Q."/>
            <person name="Gargeya S."/>
            <person name="Fitzgerald M."/>
            <person name="Haas B."/>
            <person name="Abouelleil A."/>
            <person name="Alvarado L."/>
            <person name="Arachchi H.M."/>
            <person name="Berlin A.M."/>
            <person name="Chapman S.B."/>
            <person name="Dewar J."/>
            <person name="Goldberg J."/>
            <person name="Griggs A."/>
            <person name="Gujja S."/>
            <person name="Hansen M."/>
            <person name="Howarth C."/>
            <person name="Imamovic A."/>
            <person name="Larimer J."/>
            <person name="McCowan C."/>
            <person name="Murphy C."/>
            <person name="Neiman D."/>
            <person name="Pearson M."/>
            <person name="Priest M."/>
            <person name="Roberts A."/>
            <person name="Saif S."/>
            <person name="Shea T."/>
            <person name="Sisk P."/>
            <person name="Sykes S."/>
            <person name="Wortman J."/>
            <person name="Nusbaum C."/>
            <person name="Birren B."/>
        </authorList>
    </citation>
    <scope>NUCLEOTIDE SEQUENCE [LARGE SCALE GENOMIC DNA]</scope>
    <source>
        <strain evidence="4 6">CIP 110321</strain>
    </source>
</reference>
<evidence type="ECO:0000313" key="6">
    <source>
        <dbReference type="Proteomes" id="UP000016203"/>
    </source>
</evidence>
<name>R9B000_9GAMM</name>
<dbReference type="PATRIC" id="fig|1217699.3.peg.3098"/>
<evidence type="ECO:0000259" key="3">
    <source>
        <dbReference type="Pfam" id="PF22881"/>
    </source>
</evidence>